<protein>
    <submittedName>
        <fullName evidence="2">Uncharacterized protein</fullName>
    </submittedName>
</protein>
<organism evidence="2 3">
    <name type="scientific">Mycobacterium ostraviense</name>
    <dbReference type="NCBI Taxonomy" id="2738409"/>
    <lineage>
        <taxon>Bacteria</taxon>
        <taxon>Bacillati</taxon>
        <taxon>Actinomycetota</taxon>
        <taxon>Actinomycetes</taxon>
        <taxon>Mycobacteriales</taxon>
        <taxon>Mycobacteriaceae</taxon>
        <taxon>Mycobacterium</taxon>
    </lineage>
</organism>
<feature type="compositionally biased region" description="Basic residues" evidence="1">
    <location>
        <begin position="82"/>
        <end position="94"/>
    </location>
</feature>
<comment type="caution">
    <text evidence="2">The sequence shown here is derived from an EMBL/GenBank/DDBJ whole genome shotgun (WGS) entry which is preliminary data.</text>
</comment>
<feature type="compositionally biased region" description="Basic and acidic residues" evidence="1">
    <location>
        <begin position="57"/>
        <end position="70"/>
    </location>
</feature>
<keyword evidence="3" id="KW-1185">Reference proteome</keyword>
<evidence type="ECO:0000313" key="3">
    <source>
        <dbReference type="Proteomes" id="UP000077342"/>
    </source>
</evidence>
<feature type="region of interest" description="Disordered" evidence="1">
    <location>
        <begin position="27"/>
        <end position="94"/>
    </location>
</feature>
<dbReference type="AlphaFoldDB" id="A0A163TNN4"/>
<gene>
    <name evidence="2" type="ORF">A4G28_06780</name>
</gene>
<sequence>MNVFERLGGQQLARIGSASVLVAPAAFEADDADGAESSQGRSGTRSRIRCRVTAPSRVEHDARNTPERTDNQGGPGQESRAATKRCPTRHPLTH</sequence>
<accession>A0A163TNN4</accession>
<dbReference type="Proteomes" id="UP000077342">
    <property type="component" value="Unassembled WGS sequence"/>
</dbReference>
<evidence type="ECO:0000313" key="2">
    <source>
        <dbReference type="EMBL" id="KZS55469.1"/>
    </source>
</evidence>
<proteinExistence type="predicted"/>
<reference evidence="3" key="1">
    <citation type="submission" date="2016-04" db="EMBL/GenBank/DDBJ databases">
        <authorList>
            <person name="Strapagiel D."/>
            <person name="Borowka P."/>
            <person name="Marciniak B."/>
            <person name="Bakula Z."/>
            <person name="Van Ingen J."/>
            <person name="Safianowska A."/>
            <person name="Dziadek J."/>
            <person name="Jagielski T."/>
        </authorList>
    </citation>
    <scope>NUCLEOTIDE SEQUENCE [LARGE SCALE GENOMIC DNA]</scope>
    <source>
        <strain evidence="3">1010001458</strain>
    </source>
</reference>
<evidence type="ECO:0000256" key="1">
    <source>
        <dbReference type="SAM" id="MobiDB-lite"/>
    </source>
</evidence>
<dbReference type="EMBL" id="LWCI01000176">
    <property type="protein sequence ID" value="KZS55469.1"/>
    <property type="molecule type" value="Genomic_DNA"/>
</dbReference>
<name>A0A163TNN4_9MYCO</name>